<dbReference type="PROSITE" id="PS00356">
    <property type="entry name" value="HTH_LACI_1"/>
    <property type="match status" value="1"/>
</dbReference>
<dbReference type="Gene3D" id="3.40.50.2300">
    <property type="match status" value="2"/>
</dbReference>
<sequence>MPVTLKDVAALAGVSPSTVSRVCKDHPSISRQTKEKVRRAMDQLGYEPNFQAAGLATQNSRTIGIILPPSEWEAYENSFYLEAIRGISMLCNSRQYISTVITGKDEEEILQAARTMVRSGMTEGFILLYSRENDPVINYFYEEGILYVLLGKAFRNANQTIYVDNDNILAGREATQYLIDLGHRRIACMMGDHSLLFAGDRRSGYMLALAENSIPFQKDYCLEIPFTPGTKNEAVRALLSRPDRPTAMLVSDDILASFLEGQCREMGISVPGELSIISFNNSLFSMLTTPPLTTVDINSLQLGIEAASQMISHIENPNLMATKTIVPHHIVERESCAPAG</sequence>
<dbReference type="EMBL" id="DXEU01000048">
    <property type="protein sequence ID" value="HIX51684.1"/>
    <property type="molecule type" value="Genomic_DNA"/>
</dbReference>
<dbReference type="SUPFAM" id="SSF53822">
    <property type="entry name" value="Periplasmic binding protein-like I"/>
    <property type="match status" value="1"/>
</dbReference>
<evidence type="ECO:0000256" key="3">
    <source>
        <dbReference type="ARBA" id="ARBA00023163"/>
    </source>
</evidence>
<dbReference type="PANTHER" id="PTHR30146">
    <property type="entry name" value="LACI-RELATED TRANSCRIPTIONAL REPRESSOR"/>
    <property type="match status" value="1"/>
</dbReference>
<keyword evidence="1" id="KW-0805">Transcription regulation</keyword>
<dbReference type="InterPro" id="IPR010982">
    <property type="entry name" value="Lambda_DNA-bd_dom_sf"/>
</dbReference>
<organism evidence="5 6">
    <name type="scientific">Candidatus Lachnoclostridium stercoripullorum</name>
    <dbReference type="NCBI Taxonomy" id="2838635"/>
    <lineage>
        <taxon>Bacteria</taxon>
        <taxon>Bacillati</taxon>
        <taxon>Bacillota</taxon>
        <taxon>Clostridia</taxon>
        <taxon>Lachnospirales</taxon>
        <taxon>Lachnospiraceae</taxon>
    </lineage>
</organism>
<evidence type="ECO:0000313" key="6">
    <source>
        <dbReference type="Proteomes" id="UP000886780"/>
    </source>
</evidence>
<dbReference type="InterPro" id="IPR046335">
    <property type="entry name" value="LacI/GalR-like_sensor"/>
</dbReference>
<dbReference type="SMART" id="SM00354">
    <property type="entry name" value="HTH_LACI"/>
    <property type="match status" value="1"/>
</dbReference>
<evidence type="ECO:0000256" key="2">
    <source>
        <dbReference type="ARBA" id="ARBA00023125"/>
    </source>
</evidence>
<dbReference type="GO" id="GO:0000976">
    <property type="term" value="F:transcription cis-regulatory region binding"/>
    <property type="evidence" value="ECO:0007669"/>
    <property type="project" value="TreeGrafter"/>
</dbReference>
<evidence type="ECO:0000259" key="4">
    <source>
        <dbReference type="PROSITE" id="PS50932"/>
    </source>
</evidence>
<evidence type="ECO:0000256" key="1">
    <source>
        <dbReference type="ARBA" id="ARBA00023015"/>
    </source>
</evidence>
<keyword evidence="2 5" id="KW-0238">DNA-binding</keyword>
<dbReference type="PANTHER" id="PTHR30146:SF109">
    <property type="entry name" value="HTH-TYPE TRANSCRIPTIONAL REGULATOR GALS"/>
    <property type="match status" value="1"/>
</dbReference>
<dbReference type="Proteomes" id="UP000886780">
    <property type="component" value="Unassembled WGS sequence"/>
</dbReference>
<dbReference type="PROSITE" id="PS50932">
    <property type="entry name" value="HTH_LACI_2"/>
    <property type="match status" value="1"/>
</dbReference>
<dbReference type="InterPro" id="IPR028082">
    <property type="entry name" value="Peripla_BP_I"/>
</dbReference>
<accession>A0A9D2AWH6</accession>
<evidence type="ECO:0000313" key="5">
    <source>
        <dbReference type="EMBL" id="HIX51684.1"/>
    </source>
</evidence>
<dbReference type="Gene3D" id="1.10.260.40">
    <property type="entry name" value="lambda repressor-like DNA-binding domains"/>
    <property type="match status" value="1"/>
</dbReference>
<dbReference type="SUPFAM" id="SSF47413">
    <property type="entry name" value="lambda repressor-like DNA-binding domains"/>
    <property type="match status" value="1"/>
</dbReference>
<dbReference type="AlphaFoldDB" id="A0A9D2AWH6"/>
<proteinExistence type="predicted"/>
<feature type="domain" description="HTH lacI-type" evidence="4">
    <location>
        <begin position="3"/>
        <end position="57"/>
    </location>
</feature>
<reference evidence="5" key="2">
    <citation type="submission" date="2021-04" db="EMBL/GenBank/DDBJ databases">
        <authorList>
            <person name="Gilroy R."/>
        </authorList>
    </citation>
    <scope>NUCLEOTIDE SEQUENCE</scope>
    <source>
        <strain evidence="5">ChiGjej4B4-12881</strain>
    </source>
</reference>
<gene>
    <name evidence="5" type="ORF">IAA28_02630</name>
</gene>
<comment type="caution">
    <text evidence="5">The sequence shown here is derived from an EMBL/GenBank/DDBJ whole genome shotgun (WGS) entry which is preliminary data.</text>
</comment>
<dbReference type="GO" id="GO:0003700">
    <property type="term" value="F:DNA-binding transcription factor activity"/>
    <property type="evidence" value="ECO:0007669"/>
    <property type="project" value="TreeGrafter"/>
</dbReference>
<name>A0A9D2AWH6_9FIRM</name>
<dbReference type="Pfam" id="PF00356">
    <property type="entry name" value="LacI"/>
    <property type="match status" value="1"/>
</dbReference>
<protein>
    <submittedName>
        <fullName evidence="5">LacI family DNA-binding transcriptional regulator</fullName>
    </submittedName>
</protein>
<dbReference type="CDD" id="cd01392">
    <property type="entry name" value="HTH_LacI"/>
    <property type="match status" value="1"/>
</dbReference>
<dbReference type="InterPro" id="IPR000843">
    <property type="entry name" value="HTH_LacI"/>
</dbReference>
<keyword evidence="3" id="KW-0804">Transcription</keyword>
<dbReference type="CDD" id="cd06294">
    <property type="entry name" value="PBP1_MalR-like"/>
    <property type="match status" value="1"/>
</dbReference>
<reference evidence="5" key="1">
    <citation type="journal article" date="2021" name="PeerJ">
        <title>Extensive microbial diversity within the chicken gut microbiome revealed by metagenomics and culture.</title>
        <authorList>
            <person name="Gilroy R."/>
            <person name="Ravi A."/>
            <person name="Getino M."/>
            <person name="Pursley I."/>
            <person name="Horton D.L."/>
            <person name="Alikhan N.F."/>
            <person name="Baker D."/>
            <person name="Gharbi K."/>
            <person name="Hall N."/>
            <person name="Watson M."/>
            <person name="Adriaenssens E.M."/>
            <person name="Foster-Nyarko E."/>
            <person name="Jarju S."/>
            <person name="Secka A."/>
            <person name="Antonio M."/>
            <person name="Oren A."/>
            <person name="Chaudhuri R.R."/>
            <person name="La Ragione R."/>
            <person name="Hildebrand F."/>
            <person name="Pallen M.J."/>
        </authorList>
    </citation>
    <scope>NUCLEOTIDE SEQUENCE</scope>
    <source>
        <strain evidence="5">ChiGjej4B4-12881</strain>
    </source>
</reference>
<dbReference type="Pfam" id="PF13377">
    <property type="entry name" value="Peripla_BP_3"/>
    <property type="match status" value="1"/>
</dbReference>